<proteinExistence type="predicted"/>
<accession>A0ABV5FZQ9</accession>
<dbReference type="EMBL" id="JBHMFI010000001">
    <property type="protein sequence ID" value="MFB9072155.1"/>
    <property type="molecule type" value="Genomic_DNA"/>
</dbReference>
<reference evidence="1 2" key="1">
    <citation type="submission" date="2024-09" db="EMBL/GenBank/DDBJ databases">
        <authorList>
            <person name="Sun Q."/>
            <person name="Mori K."/>
        </authorList>
    </citation>
    <scope>NUCLEOTIDE SEQUENCE [LARGE SCALE GENOMIC DNA]</scope>
    <source>
        <strain evidence="1 2">CCM 7609</strain>
    </source>
</reference>
<sequence>MGPRESLGEGIGVAWAVPTSPVSTMRVPATVATERPRSGKARLVEVWPGEHPALVVMLRPRRLALDPVLPAPSSRTGNTG</sequence>
<comment type="caution">
    <text evidence="1">The sequence shown here is derived from an EMBL/GenBank/DDBJ whole genome shotgun (WGS) entry which is preliminary data.</text>
</comment>
<dbReference type="Proteomes" id="UP001589575">
    <property type="component" value="Unassembled WGS sequence"/>
</dbReference>
<organism evidence="1 2">
    <name type="scientific">Citricoccus parietis</name>
    <dbReference type="NCBI Taxonomy" id="592307"/>
    <lineage>
        <taxon>Bacteria</taxon>
        <taxon>Bacillati</taxon>
        <taxon>Actinomycetota</taxon>
        <taxon>Actinomycetes</taxon>
        <taxon>Micrococcales</taxon>
        <taxon>Micrococcaceae</taxon>
        <taxon>Citricoccus</taxon>
    </lineage>
</organism>
<name>A0ABV5FZQ9_9MICC</name>
<keyword evidence="2" id="KW-1185">Reference proteome</keyword>
<evidence type="ECO:0000313" key="2">
    <source>
        <dbReference type="Proteomes" id="UP001589575"/>
    </source>
</evidence>
<evidence type="ECO:0000313" key="1">
    <source>
        <dbReference type="EMBL" id="MFB9072155.1"/>
    </source>
</evidence>
<gene>
    <name evidence="1" type="ORF">ACFFX0_13455</name>
</gene>
<protein>
    <submittedName>
        <fullName evidence="1">Uncharacterized protein</fullName>
    </submittedName>
</protein>